<dbReference type="SMART" id="SM00060">
    <property type="entry name" value="FN3"/>
    <property type="match status" value="3"/>
</dbReference>
<accession>A0A0G0FII1</accession>
<dbReference type="Pfam" id="PF00041">
    <property type="entry name" value="fn3"/>
    <property type="match status" value="1"/>
</dbReference>
<proteinExistence type="predicted"/>
<evidence type="ECO:0000313" key="3">
    <source>
        <dbReference type="Proteomes" id="UP000034508"/>
    </source>
</evidence>
<feature type="domain" description="Fibronectin type-III" evidence="1">
    <location>
        <begin position="1057"/>
        <end position="1148"/>
    </location>
</feature>
<dbReference type="InterPro" id="IPR008969">
    <property type="entry name" value="CarboxyPept-like_regulatory"/>
</dbReference>
<dbReference type="InterPro" id="IPR013783">
    <property type="entry name" value="Ig-like_fold"/>
</dbReference>
<dbReference type="EMBL" id="LBSM01000001">
    <property type="protein sequence ID" value="KKQ18858.1"/>
    <property type="molecule type" value="Genomic_DNA"/>
</dbReference>
<dbReference type="SUPFAM" id="SSF49265">
    <property type="entry name" value="Fibronectin type III"/>
    <property type="match status" value="1"/>
</dbReference>
<reference evidence="2 3" key="1">
    <citation type="journal article" date="2015" name="Nature">
        <title>rRNA introns, odd ribosomes, and small enigmatic genomes across a large radiation of phyla.</title>
        <authorList>
            <person name="Brown C.T."/>
            <person name="Hug L.A."/>
            <person name="Thomas B.C."/>
            <person name="Sharon I."/>
            <person name="Castelle C.J."/>
            <person name="Singh A."/>
            <person name="Wilkins M.J."/>
            <person name="Williams K.H."/>
            <person name="Banfield J.F."/>
        </authorList>
    </citation>
    <scope>NUCLEOTIDE SEQUENCE [LARGE SCALE GENOMIC DNA]</scope>
</reference>
<dbReference type="CDD" id="cd00063">
    <property type="entry name" value="FN3"/>
    <property type="match status" value="1"/>
</dbReference>
<sequence length="1608" mass="178548">MNKRKIITSALAIIFVLAISFFVFRGSIFKADTGPYVLSGRIFAEDSKAPLSDVNIILTSTDTNIPPITAKSNLDGSYSISASANTFTSISFLKDGYWDLTGSVINSGNLSNMNLSLAMKSGFGQEDIEIATVKKGRPWETTRFGLSIQPTDNSPSGLKTIVPDGSTYQEQSLGTSSFEGYDLVKHGFAPMQSTVLFAGETLKVGSSKDLTILFRGKAKTDNFSFLNKKIDEGNWQNSPPTYFANPYLKEIPLSSIAIRYQDKDYSVKDAVSANIINSTIFISNYPNQKQLDFNNPDLPIPTGAYFAFWSKKDGVSIAISSNTNNNTVELPTDISYDEFVQIAQHDQILPADQQADLENKENYIIANTYAQMAKNNISITADMDILLTKNEKVINPNQLNSHYMDLLQQQSNKGINIAHADTNTKASIDFLINRASFGADIATYNQVNDFKNTQLNNIKAIMGEPIFSRTVKVYNLDKVLVCNSLPSYAFGDLSKGAIFTTKSECLEYMNSFKDNGASISNLNVIIIDFNGQSISKSREETLEHEMSHSWRSVFKMVYSHSFEEGLAESLPFVMKQVYNPNYSAVGDKETPVNNFDYWANNVPEAYRTYTGDKYLGYYYDGYDFLSEYGIQDDFFWTRKMHASAILKFFIQDYEPGSPTFYQKFDDNLFLEVVKNMGYPVNLQMSDQYQINMYNLVWKNGKLMSDMDLYNIFSNSGNNEDLKQVENIDLAQWFKTKSVFHLSGIYNTPAVVASAVIQYPEAQTICTNNDLKCLAYQNKSMIFYTNSFQSNGGRGVSYLTGTFNNKIYYFTPEGNALRIVDSTDTTDEQGALDITPTISLAKTVNSQYTGSWHFVSVAKEDNGHGSRGIYAGNLFTKAGSGVGSGIYGTADLPDGTVITLNHVKDDGSLEQVAQTTISNYAYEFPQVNDNYGQYVLNTTGYTKNIDKWKGHYEQDIKTDTTNPIITSKGSSGSKINYSLSEPASAFIEYGLEKDKYDNISFGKAIDASKFEGDEIKDGDRELTIENLDKTKEYHYRIWAIDKSGNISHTDDQVLNPIDISNIQIKDITDTSATITWTADPATQAVIEYGTTTNYGQTKADTEVKTNHSVNLTGLTKGTTYHFRIKAFITDANKSNYSSDQTFQAITFAISNITTGYGTGNLPKITWNTSVSAFGLVEYGETASYGSTLASGNPTFKETTKIALFPNNLPVGKTYHFRIKAYVSETAPIYSSDQTITYNPCSEIRNAWVGETGAQIYMPYSDKTLTISGQTYPYQTGGYIVLSGLTPATQYNYEVSGCGVGRGFQTDIILKYIQQQMALGQATVQWDTNFPVDQSLRLVKGSSSMVVGVTNVGNHHTAANFTAPTGVYAMYVKTNNLEKSIGTINFSGLYVTSKYLDSGSYLLHFTYNKSANLTVTRWYYRSGWYSSVLEVSSGSSFQFDTFVCSTRTGEGGAYCAFDAKSQDNPTETAYFSASGTSPGSDSANAYNIPAVALELPTTLETDASSSGLVQTNLPAEVSDSKMVQSITLQYGTQKGIYANSQEMKSQDRFYASQIPNLKSRTYYYRLAITDPAGQITYTPEQTFQSGNKYLRFFNDFFGNAWSWVKGKFRK</sequence>
<evidence type="ECO:0000259" key="1">
    <source>
        <dbReference type="PROSITE" id="PS50853"/>
    </source>
</evidence>
<dbReference type="SUPFAM" id="SSF49464">
    <property type="entry name" value="Carboxypeptidase regulatory domain-like"/>
    <property type="match status" value="1"/>
</dbReference>
<dbReference type="InterPro" id="IPR036116">
    <property type="entry name" value="FN3_sf"/>
</dbReference>
<dbReference type="Gene3D" id="2.60.40.10">
    <property type="entry name" value="Immunoglobulins"/>
    <property type="match status" value="1"/>
</dbReference>
<dbReference type="Proteomes" id="UP000034508">
    <property type="component" value="Unassembled WGS sequence"/>
</dbReference>
<name>A0A0G0FII1_9BACT</name>
<gene>
    <name evidence="2" type="ORF">US31_C0001G0045</name>
</gene>
<comment type="caution">
    <text evidence="2">The sequence shown here is derived from an EMBL/GenBank/DDBJ whole genome shotgun (WGS) entry which is preliminary data.</text>
</comment>
<dbReference type="PROSITE" id="PS50853">
    <property type="entry name" value="FN3"/>
    <property type="match status" value="1"/>
</dbReference>
<organism evidence="2 3">
    <name type="scientific">Berkelbacteria bacterium GW2011_GWA1_36_9</name>
    <dbReference type="NCBI Taxonomy" id="1618331"/>
    <lineage>
        <taxon>Bacteria</taxon>
        <taxon>Candidatus Berkelbacteria</taxon>
    </lineage>
</organism>
<protein>
    <recommendedName>
        <fullName evidence="1">Fibronectin type-III domain-containing protein</fullName>
    </recommendedName>
</protein>
<dbReference type="InterPro" id="IPR003961">
    <property type="entry name" value="FN3_dom"/>
</dbReference>
<evidence type="ECO:0000313" key="2">
    <source>
        <dbReference type="EMBL" id="KKQ18858.1"/>
    </source>
</evidence>